<sequence>MDLPTFLKVLCVVGALFCGGAYVWGYVLKPKGTRRLHTASLLFSALALANAAVLIPTTVTPASTVASVNIVVFLFAAAVLQALTAFRGRKEDRKPGDVWTEAERQARLAANAPKVTPIRPAA</sequence>
<keyword evidence="1" id="KW-1133">Transmembrane helix</keyword>
<feature type="transmembrane region" description="Helical" evidence="1">
    <location>
        <begin position="6"/>
        <end position="27"/>
    </location>
</feature>
<evidence type="ECO:0000313" key="2">
    <source>
        <dbReference type="EMBL" id="MDO1558374.1"/>
    </source>
</evidence>
<keyword evidence="3" id="KW-1185">Reference proteome</keyword>
<keyword evidence="1" id="KW-0812">Transmembrane</keyword>
<evidence type="ECO:0000256" key="1">
    <source>
        <dbReference type="SAM" id="Phobius"/>
    </source>
</evidence>
<keyword evidence="1" id="KW-0472">Membrane</keyword>
<dbReference type="RefSeq" id="WP_302108788.1">
    <property type="nucleotide sequence ID" value="NZ_JAUKTR010000001.1"/>
</dbReference>
<accession>A0ABT8SII0</accession>
<gene>
    <name evidence="2" type="ORF">Q0812_02900</name>
</gene>
<proteinExistence type="predicted"/>
<dbReference type="Proteomes" id="UP001169063">
    <property type="component" value="Unassembled WGS sequence"/>
</dbReference>
<comment type="caution">
    <text evidence="2">The sequence shown here is derived from an EMBL/GenBank/DDBJ whole genome shotgun (WGS) entry which is preliminary data.</text>
</comment>
<dbReference type="EMBL" id="JAUKTR010000001">
    <property type="protein sequence ID" value="MDO1558374.1"/>
    <property type="molecule type" value="Genomic_DNA"/>
</dbReference>
<protein>
    <submittedName>
        <fullName evidence="2">Uncharacterized protein</fullName>
    </submittedName>
</protein>
<reference evidence="2" key="1">
    <citation type="submission" date="2023-07" db="EMBL/GenBank/DDBJ databases">
        <title>Brevundimonas soil sp. nov., isolated from the soil of chemical plant.</title>
        <authorList>
            <person name="Wu N."/>
        </authorList>
    </citation>
    <scope>NUCLEOTIDE SEQUENCE</scope>
    <source>
        <strain evidence="2">XZ-24</strain>
    </source>
</reference>
<feature type="transmembrane region" description="Helical" evidence="1">
    <location>
        <begin position="39"/>
        <end position="59"/>
    </location>
</feature>
<name>A0ABT8SII0_9CAUL</name>
<organism evidence="2 3">
    <name type="scientific">Peiella sedimenti</name>
    <dbReference type="NCBI Taxonomy" id="3061083"/>
    <lineage>
        <taxon>Bacteria</taxon>
        <taxon>Pseudomonadati</taxon>
        <taxon>Pseudomonadota</taxon>
        <taxon>Alphaproteobacteria</taxon>
        <taxon>Caulobacterales</taxon>
        <taxon>Caulobacteraceae</taxon>
        <taxon>Peiella</taxon>
    </lineage>
</organism>
<feature type="transmembrane region" description="Helical" evidence="1">
    <location>
        <begin position="65"/>
        <end position="86"/>
    </location>
</feature>
<evidence type="ECO:0000313" key="3">
    <source>
        <dbReference type="Proteomes" id="UP001169063"/>
    </source>
</evidence>